<gene>
    <name evidence="1" type="ORF">llap_11158</name>
</gene>
<evidence type="ECO:0000313" key="1">
    <source>
        <dbReference type="EMBL" id="PKU38531.1"/>
    </source>
</evidence>
<dbReference type="Proteomes" id="UP000233556">
    <property type="component" value="Unassembled WGS sequence"/>
</dbReference>
<dbReference type="AlphaFoldDB" id="A0A2I0TXN2"/>
<reference evidence="2" key="2">
    <citation type="submission" date="2017-12" db="EMBL/GenBank/DDBJ databases">
        <title>Genome sequence of the Bar-tailed Godwit (Limosa lapponica baueri).</title>
        <authorList>
            <person name="Lima N.C.B."/>
            <person name="Parody-Merino A.M."/>
            <person name="Battley P.F."/>
            <person name="Fidler A.E."/>
            <person name="Prosdocimi F."/>
        </authorList>
    </citation>
    <scope>NUCLEOTIDE SEQUENCE [LARGE SCALE GENOMIC DNA]</scope>
</reference>
<dbReference type="OrthoDB" id="10384683at2759"/>
<reference evidence="2" key="1">
    <citation type="submission" date="2017-11" db="EMBL/GenBank/DDBJ databases">
        <authorList>
            <person name="Lima N.C."/>
            <person name="Parody-Merino A.M."/>
            <person name="Battley P.F."/>
            <person name="Fidler A.E."/>
            <person name="Prosdocimi F."/>
        </authorList>
    </citation>
    <scope>NUCLEOTIDE SEQUENCE [LARGE SCALE GENOMIC DNA]</scope>
</reference>
<dbReference type="EMBL" id="KZ506722">
    <property type="protein sequence ID" value="PKU38531.1"/>
    <property type="molecule type" value="Genomic_DNA"/>
</dbReference>
<protein>
    <submittedName>
        <fullName evidence="1">Formimidoyltransferase-cyclodeaminase isoform a</fullName>
    </submittedName>
</protein>
<proteinExistence type="predicted"/>
<accession>A0A2I0TXN2</accession>
<evidence type="ECO:0000313" key="2">
    <source>
        <dbReference type="Proteomes" id="UP000233556"/>
    </source>
</evidence>
<keyword evidence="2" id="KW-1185">Reference proteome</keyword>
<organism evidence="1 2">
    <name type="scientific">Limosa lapponica baueri</name>
    <dbReference type="NCBI Taxonomy" id="1758121"/>
    <lineage>
        <taxon>Eukaryota</taxon>
        <taxon>Metazoa</taxon>
        <taxon>Chordata</taxon>
        <taxon>Craniata</taxon>
        <taxon>Vertebrata</taxon>
        <taxon>Euteleostomi</taxon>
        <taxon>Archelosauria</taxon>
        <taxon>Archosauria</taxon>
        <taxon>Dinosauria</taxon>
        <taxon>Saurischia</taxon>
        <taxon>Theropoda</taxon>
        <taxon>Coelurosauria</taxon>
        <taxon>Aves</taxon>
        <taxon>Neognathae</taxon>
        <taxon>Neoaves</taxon>
        <taxon>Charadriiformes</taxon>
        <taxon>Scolopacidae</taxon>
        <taxon>Limosa</taxon>
    </lineage>
</organism>
<keyword evidence="1" id="KW-0808">Transferase</keyword>
<sequence length="180" mass="19774">MVPVLPLQLGDRGGCGTLTQARLEGFHHHNCKFARLPLQDTLVLVHQQVPSLGTLQCHLVPQEPILQHPKVAIPVAPLHLATTHRGSTPMGIPHRGIIPMGTPIRDHRECQGAHCATLAATRSTIRSTRRSTPSTMEARQRNSSSNLDIAQQILVGRRHHGCFQHIGMTGRQLQQLPSIL</sequence>
<dbReference type="GO" id="GO:0016740">
    <property type="term" value="F:transferase activity"/>
    <property type="evidence" value="ECO:0007669"/>
    <property type="project" value="UniProtKB-KW"/>
</dbReference>
<name>A0A2I0TXN2_LIMLA</name>